<feature type="region of interest" description="Disordered" evidence="1">
    <location>
        <begin position="34"/>
        <end position="64"/>
    </location>
</feature>
<dbReference type="RefSeq" id="WP_031591600.1">
    <property type="nucleotide sequence ID" value="NZ_ABLUVU020000005.1"/>
</dbReference>
<gene>
    <name evidence="2" type="ORF">FXN67_17105</name>
</gene>
<dbReference type="InterPro" id="IPR006522">
    <property type="entry name" value="Phage_virion_morphogenesis"/>
</dbReference>
<comment type="caution">
    <text evidence="2">The sequence shown here is derived from an EMBL/GenBank/DDBJ whole genome shotgun (WGS) entry which is preliminary data.</text>
</comment>
<reference evidence="2 3" key="1">
    <citation type="submission" date="2019-08" db="EMBL/GenBank/DDBJ databases">
        <title>Phenotypic and genetic characterization of extended-spectrum b-lactamase-producing hypermucoviscous Klebsiella pneumoniae from Chile.</title>
        <authorList>
            <person name="Morales-Leon F."/>
            <person name="Caro C."/>
            <person name="Opazo-Capurro A."/>
            <person name="Lincopan N."/>
            <person name="Dominguez-Yevenes M."/>
            <person name="Lima C."/>
            <person name="Bello-Toledo H."/>
            <person name="Gonzalez-Rocha G."/>
        </authorList>
    </citation>
    <scope>NUCLEOTIDE SEQUENCE [LARGE SCALE GENOMIC DNA]</scope>
    <source>
        <strain evidence="2 3">UCO-494</strain>
    </source>
</reference>
<name>A0A4S6Q0I1_KLEPN</name>
<sequence length="154" mass="18003">MAELQKVDDWLSALLANLEPAARSRMMRQLAQELRRTQQQNIRMQRNPDGSSYEPRRVTARSKKGRIKRQMFTKLRTTKYLKTAASADSASVQFEGKVQRIARVHHYGLRDRVSRKGPEVRYAERRLLGIAEKEQSFIFYTLISWLQEKGGLHK</sequence>
<dbReference type="KEGG" id="kpb:FH42_25585"/>
<proteinExistence type="predicted"/>
<dbReference type="Pfam" id="PF05069">
    <property type="entry name" value="Phage_tail_S"/>
    <property type="match status" value="1"/>
</dbReference>
<dbReference type="EMBL" id="VSSY01000014">
    <property type="protein sequence ID" value="TYL77392.1"/>
    <property type="molecule type" value="Genomic_DNA"/>
</dbReference>
<feature type="compositionally biased region" description="Polar residues" evidence="1">
    <location>
        <begin position="37"/>
        <end position="50"/>
    </location>
</feature>
<evidence type="ECO:0000256" key="1">
    <source>
        <dbReference type="SAM" id="MobiDB-lite"/>
    </source>
</evidence>
<evidence type="ECO:0000313" key="2">
    <source>
        <dbReference type="EMBL" id="TYL77392.1"/>
    </source>
</evidence>
<dbReference type="AlphaFoldDB" id="A0A4S6Q0I1"/>
<dbReference type="NCBIfam" id="TIGR01635">
    <property type="entry name" value="tail_comp_S"/>
    <property type="match status" value="1"/>
</dbReference>
<evidence type="ECO:0000313" key="3">
    <source>
        <dbReference type="Proteomes" id="UP000322977"/>
    </source>
</evidence>
<protein>
    <submittedName>
        <fullName evidence="2">Phage virion morphogenesis protein</fullName>
    </submittedName>
</protein>
<organism evidence="2 3">
    <name type="scientific">Klebsiella pneumoniae</name>
    <dbReference type="NCBI Taxonomy" id="573"/>
    <lineage>
        <taxon>Bacteria</taxon>
        <taxon>Pseudomonadati</taxon>
        <taxon>Pseudomonadota</taxon>
        <taxon>Gammaproteobacteria</taxon>
        <taxon>Enterobacterales</taxon>
        <taxon>Enterobacteriaceae</taxon>
        <taxon>Klebsiella/Raoultella group</taxon>
        <taxon>Klebsiella</taxon>
        <taxon>Klebsiella pneumoniae complex</taxon>
    </lineage>
</organism>
<accession>A0A4S6Q0I1</accession>
<dbReference type="Proteomes" id="UP000322977">
    <property type="component" value="Unassembled WGS sequence"/>
</dbReference>